<dbReference type="EMBL" id="BSCH01000013">
    <property type="protein sequence ID" value="GLG90710.1"/>
    <property type="molecule type" value="Genomic_DNA"/>
</dbReference>
<name>A0A9W6FGA4_9FIRM</name>
<organism evidence="1 2">
    <name type="scientific">Sellimonas catena</name>
    <dbReference type="NCBI Taxonomy" id="2994035"/>
    <lineage>
        <taxon>Bacteria</taxon>
        <taxon>Bacillati</taxon>
        <taxon>Bacillota</taxon>
        <taxon>Clostridia</taxon>
        <taxon>Lachnospirales</taxon>
        <taxon>Lachnospiraceae</taxon>
        <taxon>Sellimonas</taxon>
    </lineage>
</organism>
<comment type="caution">
    <text evidence="1">The sequence shown here is derived from an EMBL/GenBank/DDBJ whole genome shotgun (WGS) entry which is preliminary data.</text>
</comment>
<sequence length="64" mass="7981">MQKKSAFLAEWTNEMELMLKKTEKRVYRSNKKITEKQKKRGEWHKNDRKCIIYIRICKHFMEMS</sequence>
<accession>A0A9W6FGA4</accession>
<evidence type="ECO:0000313" key="1">
    <source>
        <dbReference type="EMBL" id="GLG90710.1"/>
    </source>
</evidence>
<evidence type="ECO:0000313" key="2">
    <source>
        <dbReference type="Proteomes" id="UP001145094"/>
    </source>
</evidence>
<proteinExistence type="predicted"/>
<reference evidence="1" key="3">
    <citation type="journal article" date="2023" name="Int. J. Syst. Evol. Microbiol.">
        <title>Sellimonas catena sp. nov., isolated from human faeces.</title>
        <authorList>
            <person name="Hisatomi A."/>
            <person name="Ohkuma M."/>
            <person name="Sakamoto M."/>
        </authorList>
    </citation>
    <scope>NUCLEOTIDE SEQUENCE</scope>
    <source>
        <strain evidence="1">18CBH55</strain>
    </source>
</reference>
<reference evidence="1" key="1">
    <citation type="submission" date="2022-11" db="EMBL/GenBank/DDBJ databases">
        <title>Draft genome sequence of Sellimonas catena strain 18CBH55.</title>
        <authorList>
            <person name="Atsushi H."/>
            <person name="Moriya O."/>
            <person name="Mitsuo S."/>
        </authorList>
    </citation>
    <scope>NUCLEOTIDE SEQUENCE</scope>
    <source>
        <strain evidence="1">18CBH55</strain>
    </source>
</reference>
<gene>
    <name evidence="1" type="ORF">Selli2_21370</name>
</gene>
<dbReference type="AlphaFoldDB" id="A0A9W6FGA4"/>
<dbReference type="Proteomes" id="UP001145094">
    <property type="component" value="Unassembled WGS sequence"/>
</dbReference>
<protein>
    <submittedName>
        <fullName evidence="1">Uncharacterized protein</fullName>
    </submittedName>
</protein>
<reference evidence="1" key="2">
    <citation type="submission" date="2022-11" db="EMBL/GenBank/DDBJ databases">
        <title>Draft genome sequence of Sellimonas catena strain 18CBH55.</title>
        <authorList>
            <person name="Hisatomi A."/>
            <person name="Ohkuma M."/>
            <person name="Sakamoto M."/>
        </authorList>
    </citation>
    <scope>NUCLEOTIDE SEQUENCE</scope>
    <source>
        <strain evidence="1">18CBH55</strain>
    </source>
</reference>